<keyword evidence="1" id="KW-0812">Transmembrane</keyword>
<evidence type="ECO:0008006" key="4">
    <source>
        <dbReference type="Google" id="ProtNLM"/>
    </source>
</evidence>
<sequence length="144" mass="14560">MTDDDGSAALEFITVGVILLVPLVYLIIALGTIQEQTLGVDAAARHVARALATAPDAKVAAAQGDRVLADIAEQYGLDADVTEVSMSCAPVGVECPSAGAVVTITVTTRVTLPLIPALFGGDDAASVGVEGTAVQKISRLWGTG</sequence>
<keyword evidence="1" id="KW-0472">Membrane</keyword>
<feature type="transmembrane region" description="Helical" evidence="1">
    <location>
        <begin position="12"/>
        <end position="33"/>
    </location>
</feature>
<dbReference type="EMBL" id="FNSQ01000005">
    <property type="protein sequence ID" value="SEB58060.1"/>
    <property type="molecule type" value="Genomic_DNA"/>
</dbReference>
<organism evidence="2 3">
    <name type="scientific">Microbacterium hydrocarbonoxydans</name>
    <dbReference type="NCBI Taxonomy" id="273678"/>
    <lineage>
        <taxon>Bacteria</taxon>
        <taxon>Bacillati</taxon>
        <taxon>Actinomycetota</taxon>
        <taxon>Actinomycetes</taxon>
        <taxon>Micrococcales</taxon>
        <taxon>Microbacteriaceae</taxon>
        <taxon>Microbacterium</taxon>
    </lineage>
</organism>
<evidence type="ECO:0000313" key="3">
    <source>
        <dbReference type="Proteomes" id="UP000183750"/>
    </source>
</evidence>
<protein>
    <recommendedName>
        <fullName evidence="4">TadE-like protein</fullName>
    </recommendedName>
</protein>
<dbReference type="Proteomes" id="UP000183750">
    <property type="component" value="Unassembled WGS sequence"/>
</dbReference>
<reference evidence="3" key="1">
    <citation type="submission" date="2016-10" db="EMBL/GenBank/DDBJ databases">
        <authorList>
            <person name="Varghese N."/>
            <person name="Submissions S."/>
        </authorList>
    </citation>
    <scope>NUCLEOTIDE SEQUENCE [LARGE SCALE GENOMIC DNA]</scope>
    <source>
        <strain evidence="3">DSM 16089</strain>
    </source>
</reference>
<keyword evidence="3" id="KW-1185">Reference proteome</keyword>
<dbReference type="AlphaFoldDB" id="A0A1H4KHQ0"/>
<name>A0A1H4KHQ0_9MICO</name>
<evidence type="ECO:0000313" key="2">
    <source>
        <dbReference type="EMBL" id="SEB58060.1"/>
    </source>
</evidence>
<proteinExistence type="predicted"/>
<gene>
    <name evidence="2" type="ORF">SAMN04489807_1426</name>
</gene>
<keyword evidence="1" id="KW-1133">Transmembrane helix</keyword>
<evidence type="ECO:0000256" key="1">
    <source>
        <dbReference type="SAM" id="Phobius"/>
    </source>
</evidence>
<dbReference type="RefSeq" id="WP_245647418.1">
    <property type="nucleotide sequence ID" value="NZ_FNSQ01000005.1"/>
</dbReference>
<accession>A0A1H4KHQ0</accession>